<dbReference type="HAMAP" id="MF_01477">
    <property type="entry name" value="Iojap_RsfS"/>
    <property type="match status" value="1"/>
</dbReference>
<sequence>MPLFSRYFCTTANKERLKKFLYELEHHQVKPVNKEEEKDVQTIPSKAQSSVGHSLEKLDVYQVMEFLRGMNAVDPCVLDVRGKSSFADYLIVTSGRNSSHISFMTRKLVKEVAAISPGRWRPLVYGRERSDWIAVDIDRIVVHCMLQETRERYQIEQLWWEDTTQDSQ</sequence>
<dbReference type="PANTHER" id="PTHR21043">
    <property type="entry name" value="IOJAP SUPERFAMILY ORTHOLOG"/>
    <property type="match status" value="1"/>
</dbReference>
<organism evidence="2 3">
    <name type="scientific">Galdieria partita</name>
    <dbReference type="NCBI Taxonomy" id="83374"/>
    <lineage>
        <taxon>Eukaryota</taxon>
        <taxon>Rhodophyta</taxon>
        <taxon>Bangiophyceae</taxon>
        <taxon>Galdieriales</taxon>
        <taxon>Galdieriaceae</taxon>
        <taxon>Galdieria</taxon>
    </lineage>
</organism>
<dbReference type="GO" id="GO:0090071">
    <property type="term" value="P:negative regulation of ribosome biogenesis"/>
    <property type="evidence" value="ECO:0007669"/>
    <property type="project" value="TreeGrafter"/>
</dbReference>
<dbReference type="Gene3D" id="3.30.460.10">
    <property type="entry name" value="Beta Polymerase, domain 2"/>
    <property type="match status" value="1"/>
</dbReference>
<protein>
    <recommendedName>
        <fullName evidence="4">Ribosomal silencing factor RsfS</fullName>
    </recommendedName>
</protein>
<dbReference type="SUPFAM" id="SSF81301">
    <property type="entry name" value="Nucleotidyltransferase"/>
    <property type="match status" value="1"/>
</dbReference>
<evidence type="ECO:0000313" key="2">
    <source>
        <dbReference type="EMBL" id="GJQ09643.1"/>
    </source>
</evidence>
<dbReference type="OrthoDB" id="21330at2759"/>
<proteinExistence type="inferred from homology"/>
<dbReference type="EMBL" id="BQMJ01000010">
    <property type="protein sequence ID" value="GJQ09643.1"/>
    <property type="molecule type" value="Genomic_DNA"/>
</dbReference>
<dbReference type="Proteomes" id="UP001061958">
    <property type="component" value="Unassembled WGS sequence"/>
</dbReference>
<reference evidence="2" key="1">
    <citation type="journal article" date="2022" name="Proc. Natl. Acad. Sci. U.S.A.">
        <title>Life cycle and functional genomics of the unicellular red alga Galdieria for elucidating algal and plant evolution and industrial use.</title>
        <authorList>
            <person name="Hirooka S."/>
            <person name="Itabashi T."/>
            <person name="Ichinose T.M."/>
            <person name="Onuma R."/>
            <person name="Fujiwara T."/>
            <person name="Yamashita S."/>
            <person name="Jong L.W."/>
            <person name="Tomita R."/>
            <person name="Iwane A.H."/>
            <person name="Miyagishima S.Y."/>
        </authorList>
    </citation>
    <scope>NUCLEOTIDE SEQUENCE</scope>
    <source>
        <strain evidence="2">NBRC 102759</strain>
    </source>
</reference>
<dbReference type="PANTHER" id="PTHR21043:SF0">
    <property type="entry name" value="MITOCHONDRIAL ASSEMBLY OF RIBOSOMAL LARGE SUBUNIT PROTEIN 1"/>
    <property type="match status" value="1"/>
</dbReference>
<dbReference type="Pfam" id="PF02410">
    <property type="entry name" value="RsfS"/>
    <property type="match status" value="1"/>
</dbReference>
<dbReference type="InterPro" id="IPR043519">
    <property type="entry name" value="NT_sf"/>
</dbReference>
<dbReference type="GO" id="GO:0017148">
    <property type="term" value="P:negative regulation of translation"/>
    <property type="evidence" value="ECO:0007669"/>
    <property type="project" value="TreeGrafter"/>
</dbReference>
<evidence type="ECO:0000313" key="3">
    <source>
        <dbReference type="Proteomes" id="UP001061958"/>
    </source>
</evidence>
<comment type="caution">
    <text evidence="2">The sequence shown here is derived from an EMBL/GenBank/DDBJ whole genome shotgun (WGS) entry which is preliminary data.</text>
</comment>
<dbReference type="InterPro" id="IPR004394">
    <property type="entry name" value="Iojap/RsfS/C7orf30"/>
</dbReference>
<accession>A0A9C7PS32</accession>
<keyword evidence="3" id="KW-1185">Reference proteome</keyword>
<dbReference type="NCBIfam" id="TIGR00090">
    <property type="entry name" value="rsfS_iojap_ybeB"/>
    <property type="match status" value="1"/>
</dbReference>
<dbReference type="AlphaFoldDB" id="A0A9C7PS32"/>
<comment type="similarity">
    <text evidence="1">Belongs to the Iojap/RsfS family.</text>
</comment>
<gene>
    <name evidence="2" type="ORF">GpartN1_g1434.t1</name>
</gene>
<evidence type="ECO:0000256" key="1">
    <source>
        <dbReference type="ARBA" id="ARBA00010574"/>
    </source>
</evidence>
<dbReference type="GO" id="GO:0043023">
    <property type="term" value="F:ribosomal large subunit binding"/>
    <property type="evidence" value="ECO:0007669"/>
    <property type="project" value="TreeGrafter"/>
</dbReference>
<evidence type="ECO:0008006" key="4">
    <source>
        <dbReference type="Google" id="ProtNLM"/>
    </source>
</evidence>
<name>A0A9C7PS32_9RHOD</name>
<reference evidence="2" key="2">
    <citation type="submission" date="2022-01" db="EMBL/GenBank/DDBJ databases">
        <authorList>
            <person name="Hirooka S."/>
            <person name="Miyagishima S.Y."/>
        </authorList>
    </citation>
    <scope>NUCLEOTIDE SEQUENCE</scope>
    <source>
        <strain evidence="2">NBRC 102759</strain>
    </source>
</reference>